<feature type="transmembrane region" description="Helical" evidence="1">
    <location>
        <begin position="319"/>
        <end position="337"/>
    </location>
</feature>
<keyword evidence="3" id="KW-1185">Reference proteome</keyword>
<sequence>MDDTHGASPSEEPPTGARVLLVADPGLPTVRARSIESQLQQMLDDAYSPPISLEVSTAMLRLRADETLDLSRAVELSESFGDPDVVLLLTEIPRLQDGHPLIAEIFPEQSIAVISCPTLGVITTGRRILDVMMSCTVRLKPMRGARDISRYERWWTTWREGDGAEEHPLLLGSRFFGGARTVTGMVMGNEPLRTAPRLSSALAAAAATGAFGIFYSSIWSMSMYLSTTRLVGIGVLAMLAITAWLIVGNKLWDAPRNQGLARVVLLYNLSTVLTLLMIVGLLYLTLVVLIFAGGLIVIAPQYLSEVIGRDAEVVRYLDIAWLSAAMGIVAGALGSSFDKETDLRSLTHGQRERQRMYTEEKDA</sequence>
<dbReference type="Proteomes" id="UP000198398">
    <property type="component" value="Chromosome"/>
</dbReference>
<evidence type="ECO:0000313" key="3">
    <source>
        <dbReference type="Proteomes" id="UP000198398"/>
    </source>
</evidence>
<keyword evidence="1" id="KW-0472">Membrane</keyword>
<keyword evidence="1" id="KW-1133">Transmembrane helix</keyword>
<dbReference type="KEGG" id="brv:CFK39_06630"/>
<accession>A0A220UG62</accession>
<protein>
    <recommendedName>
        <fullName evidence="4">5,10-methylene-tetrahydrofolate dehydrogenase</fullName>
    </recommendedName>
</protein>
<dbReference type="EMBL" id="CP022316">
    <property type="protein sequence ID" value="ASK67085.1"/>
    <property type="molecule type" value="Genomic_DNA"/>
</dbReference>
<dbReference type="OrthoDB" id="8477132at2"/>
<organism evidence="2 3">
    <name type="scientific">Brachybacterium avium</name>
    <dbReference type="NCBI Taxonomy" id="2017485"/>
    <lineage>
        <taxon>Bacteria</taxon>
        <taxon>Bacillati</taxon>
        <taxon>Actinomycetota</taxon>
        <taxon>Actinomycetes</taxon>
        <taxon>Micrococcales</taxon>
        <taxon>Dermabacteraceae</taxon>
        <taxon>Brachybacterium</taxon>
    </lineage>
</organism>
<proteinExistence type="predicted"/>
<dbReference type="AlphaFoldDB" id="A0A220UG62"/>
<name>A0A220UG62_9MICO</name>
<dbReference type="RefSeq" id="WP_089066319.1">
    <property type="nucleotide sequence ID" value="NZ_CP022316.1"/>
</dbReference>
<keyword evidence="1" id="KW-0812">Transmembrane</keyword>
<evidence type="ECO:0000313" key="2">
    <source>
        <dbReference type="EMBL" id="ASK67085.1"/>
    </source>
</evidence>
<feature type="transmembrane region" description="Helical" evidence="1">
    <location>
        <begin position="272"/>
        <end position="298"/>
    </location>
</feature>
<evidence type="ECO:0000256" key="1">
    <source>
        <dbReference type="SAM" id="Phobius"/>
    </source>
</evidence>
<evidence type="ECO:0008006" key="4">
    <source>
        <dbReference type="Google" id="ProtNLM"/>
    </source>
</evidence>
<feature type="transmembrane region" description="Helical" evidence="1">
    <location>
        <begin position="230"/>
        <end position="252"/>
    </location>
</feature>
<feature type="transmembrane region" description="Helical" evidence="1">
    <location>
        <begin position="198"/>
        <end position="218"/>
    </location>
</feature>
<reference evidence="3" key="1">
    <citation type="submission" date="2017-07" db="EMBL/GenBank/DDBJ databases">
        <title>Brachybacterium sp. VR2415.</title>
        <authorList>
            <person name="Tak E.J."/>
            <person name="Bae J.-W."/>
        </authorList>
    </citation>
    <scope>NUCLEOTIDE SEQUENCE [LARGE SCALE GENOMIC DNA]</scope>
    <source>
        <strain evidence="3">VR2415</strain>
    </source>
</reference>
<gene>
    <name evidence="2" type="ORF">CFK39_06630</name>
</gene>